<sequence>MDICGEMAMEMDLAHMRKRHCMDEIGEYPTSKRMCRGLENITNGGGILLNQLNECDMVYLQMQMAANKNSFQTVTPQRPQNTVPLQVHGGPGPCPRCIAGESGHINHILGH</sequence>
<dbReference type="CTD" id="121396205"/>
<dbReference type="OrthoDB" id="5955292at2759"/>
<dbReference type="RefSeq" id="XP_041426826.1">
    <property type="nucleotide sequence ID" value="XM_041570892.1"/>
</dbReference>
<evidence type="ECO:0000313" key="2">
    <source>
        <dbReference type="RefSeq" id="XP_041426826.1"/>
    </source>
</evidence>
<dbReference type="GeneID" id="121396205"/>
<proteinExistence type="predicted"/>
<dbReference type="RefSeq" id="XP_041426827.1">
    <property type="nucleotide sequence ID" value="XM_041570893.1"/>
</dbReference>
<name>A0A1L8FEC2_XENLA</name>
<dbReference type="KEGG" id="xla:121396205"/>
<gene>
    <name evidence="2 3" type="primary">LOC121396205</name>
</gene>
<protein>
    <submittedName>
        <fullName evidence="2 3">Uncharacterized protein C10orf143-like isoform X1</fullName>
    </submittedName>
</protein>
<dbReference type="OMA" id="MQMAANK"/>
<dbReference type="PaxDb" id="8355-A0A1L8FEC2"/>
<accession>A0A1L8FEC2</accession>
<dbReference type="AlphaFoldDB" id="A0A1L8FEC2"/>
<evidence type="ECO:0000313" key="3">
    <source>
        <dbReference type="RefSeq" id="XP_041426827.1"/>
    </source>
</evidence>
<organism evidence="1 2">
    <name type="scientific">Xenopus laevis</name>
    <name type="common">African clawed frog</name>
    <dbReference type="NCBI Taxonomy" id="8355"/>
    <lineage>
        <taxon>Eukaryota</taxon>
        <taxon>Metazoa</taxon>
        <taxon>Chordata</taxon>
        <taxon>Craniata</taxon>
        <taxon>Vertebrata</taxon>
        <taxon>Euteleostomi</taxon>
        <taxon>Amphibia</taxon>
        <taxon>Batrachia</taxon>
        <taxon>Anura</taxon>
        <taxon>Pipoidea</taxon>
        <taxon>Pipidae</taxon>
        <taxon>Xenopodinae</taxon>
        <taxon>Xenopus</taxon>
        <taxon>Xenopus</taxon>
    </lineage>
</organism>
<dbReference type="Proteomes" id="UP000186698">
    <property type="component" value="Chromosome 7S"/>
</dbReference>
<keyword evidence="1" id="KW-1185">Reference proteome</keyword>
<reference evidence="2 3" key="1">
    <citation type="submission" date="2025-04" db="UniProtKB">
        <authorList>
            <consortium name="RefSeq"/>
        </authorList>
    </citation>
    <scope>IDENTIFICATION</scope>
    <source>
        <strain evidence="2 3">J_2021</strain>
        <tissue evidence="2 3">Erythrocytes</tissue>
    </source>
</reference>
<evidence type="ECO:0000313" key="1">
    <source>
        <dbReference type="Proteomes" id="UP000186698"/>
    </source>
</evidence>